<evidence type="ECO:0000313" key="1">
    <source>
        <dbReference type="EMBL" id="KAK6637355.1"/>
    </source>
</evidence>
<evidence type="ECO:0000313" key="2">
    <source>
        <dbReference type="Proteomes" id="UP001359485"/>
    </source>
</evidence>
<organism evidence="1 2">
    <name type="scientific">Polyplax serrata</name>
    <name type="common">Common mouse louse</name>
    <dbReference type="NCBI Taxonomy" id="468196"/>
    <lineage>
        <taxon>Eukaryota</taxon>
        <taxon>Metazoa</taxon>
        <taxon>Ecdysozoa</taxon>
        <taxon>Arthropoda</taxon>
        <taxon>Hexapoda</taxon>
        <taxon>Insecta</taxon>
        <taxon>Pterygota</taxon>
        <taxon>Neoptera</taxon>
        <taxon>Paraneoptera</taxon>
        <taxon>Psocodea</taxon>
        <taxon>Troctomorpha</taxon>
        <taxon>Phthiraptera</taxon>
        <taxon>Anoplura</taxon>
        <taxon>Polyplacidae</taxon>
        <taxon>Polyplax</taxon>
    </lineage>
</organism>
<dbReference type="Proteomes" id="UP001359485">
    <property type="component" value="Unassembled WGS sequence"/>
</dbReference>
<name>A0ABR1B776_POLSC</name>
<keyword evidence="2" id="KW-1185">Reference proteome</keyword>
<proteinExistence type="predicted"/>
<sequence>MDRFDDPKNYRQKRESFTRSLQHFHETRGMFTRYYETTGRDATAVRVLIQNVQQLEKDLLRPLLRPRLTVEHARGGH</sequence>
<protein>
    <submittedName>
        <fullName evidence="1">Uncharacterized protein</fullName>
    </submittedName>
</protein>
<comment type="caution">
    <text evidence="1">The sequence shown here is derived from an EMBL/GenBank/DDBJ whole genome shotgun (WGS) entry which is preliminary data.</text>
</comment>
<accession>A0ABR1B776</accession>
<dbReference type="EMBL" id="JAWJWF010000002">
    <property type="protein sequence ID" value="KAK6637355.1"/>
    <property type="molecule type" value="Genomic_DNA"/>
</dbReference>
<reference evidence="1 2" key="1">
    <citation type="submission" date="2023-09" db="EMBL/GenBank/DDBJ databases">
        <title>Genomes of two closely related lineages of the louse Polyplax serrata with different host specificities.</title>
        <authorList>
            <person name="Martinu J."/>
            <person name="Tarabai H."/>
            <person name="Stefka J."/>
            <person name="Hypsa V."/>
        </authorList>
    </citation>
    <scope>NUCLEOTIDE SEQUENCE [LARGE SCALE GENOMIC DNA]</scope>
    <source>
        <strain evidence="1">98ZLc_SE</strain>
    </source>
</reference>
<gene>
    <name evidence="1" type="ORF">RUM44_007771</name>
</gene>